<dbReference type="Proteomes" id="UP000030826">
    <property type="component" value="Unassembled WGS sequence"/>
</dbReference>
<sequence length="67" mass="7079">MAPFRVQRQAGRRRQKFRFGLGKGKAAFFCKGDGAGAKVLGGGVIAATERVETALETPTEMAAALQP</sequence>
<name>A0A0B1Q7D1_9HYPH</name>
<organism evidence="1 2">
    <name type="scientific">Aureimonas altamirensis</name>
    <dbReference type="NCBI Taxonomy" id="370622"/>
    <lineage>
        <taxon>Bacteria</taxon>
        <taxon>Pseudomonadati</taxon>
        <taxon>Pseudomonadota</taxon>
        <taxon>Alphaproteobacteria</taxon>
        <taxon>Hyphomicrobiales</taxon>
        <taxon>Aurantimonadaceae</taxon>
        <taxon>Aureimonas</taxon>
    </lineage>
</organism>
<proteinExistence type="predicted"/>
<reference evidence="1 2" key="1">
    <citation type="submission" date="2014-09" db="EMBL/GenBank/DDBJ databases">
        <title>Isolation and characterization of Aurantimonas altamirensis ON-56566 from clinical sample following a dog bite.</title>
        <authorList>
            <person name="Eshaghi A."/>
            <person name="Li A."/>
            <person name="Shahinas D."/>
            <person name="Bahn P."/>
            <person name="Kus J.V."/>
            <person name="Patel S.N."/>
        </authorList>
    </citation>
    <scope>NUCLEOTIDE SEQUENCE [LARGE SCALE GENOMIC DNA]</scope>
    <source>
        <strain evidence="1 2">ON-56566</strain>
    </source>
</reference>
<gene>
    <name evidence="1" type="ORF">LA66_09710</name>
</gene>
<evidence type="ECO:0000313" key="1">
    <source>
        <dbReference type="EMBL" id="KHJ54832.1"/>
    </source>
</evidence>
<evidence type="ECO:0000313" key="2">
    <source>
        <dbReference type="Proteomes" id="UP000030826"/>
    </source>
</evidence>
<accession>A0A0B1Q7D1</accession>
<protein>
    <submittedName>
        <fullName evidence="1">Uncharacterized protein</fullName>
    </submittedName>
</protein>
<dbReference type="EMBL" id="JRFJ01000002">
    <property type="protein sequence ID" value="KHJ54832.1"/>
    <property type="molecule type" value="Genomic_DNA"/>
</dbReference>
<dbReference type="AlphaFoldDB" id="A0A0B1Q7D1"/>
<dbReference type="RefSeq" id="WP_039191889.1">
    <property type="nucleotide sequence ID" value="NZ_JRFJ01000002.1"/>
</dbReference>
<comment type="caution">
    <text evidence="1">The sequence shown here is derived from an EMBL/GenBank/DDBJ whole genome shotgun (WGS) entry which is preliminary data.</text>
</comment>